<dbReference type="InterPro" id="IPR043502">
    <property type="entry name" value="DNA/RNA_pol_sf"/>
</dbReference>
<accession>A0ABR3NBE9</accession>
<dbReference type="SUPFAM" id="SSF56672">
    <property type="entry name" value="DNA/RNA polymerases"/>
    <property type="match status" value="1"/>
</dbReference>
<evidence type="ECO:0000313" key="1">
    <source>
        <dbReference type="EMBL" id="KAL1274250.1"/>
    </source>
</evidence>
<dbReference type="Proteomes" id="UP001558613">
    <property type="component" value="Unassembled WGS sequence"/>
</dbReference>
<dbReference type="Gene3D" id="3.30.70.270">
    <property type="match status" value="1"/>
</dbReference>
<name>A0ABR3NBE9_9TELE</name>
<dbReference type="InterPro" id="IPR043128">
    <property type="entry name" value="Rev_trsase/Diguanyl_cyclase"/>
</dbReference>
<reference evidence="1 2" key="1">
    <citation type="submission" date="2023-09" db="EMBL/GenBank/DDBJ databases">
        <authorList>
            <person name="Wang M."/>
        </authorList>
    </citation>
    <scope>NUCLEOTIDE SEQUENCE [LARGE SCALE GENOMIC DNA]</scope>
    <source>
        <strain evidence="1">GT-2023</strain>
        <tissue evidence="1">Liver</tissue>
    </source>
</reference>
<dbReference type="EMBL" id="JAYMGO010000005">
    <property type="protein sequence ID" value="KAL1274250.1"/>
    <property type="molecule type" value="Genomic_DNA"/>
</dbReference>
<comment type="caution">
    <text evidence="1">The sequence shown here is derived from an EMBL/GenBank/DDBJ whole genome shotgun (WGS) entry which is preliminary data.</text>
</comment>
<keyword evidence="2" id="KW-1185">Reference proteome</keyword>
<evidence type="ECO:0008006" key="3">
    <source>
        <dbReference type="Google" id="ProtNLM"/>
    </source>
</evidence>
<protein>
    <recommendedName>
        <fullName evidence="3">RNase H type-1 domain-containing protein</fullName>
    </recommendedName>
</protein>
<evidence type="ECO:0000313" key="2">
    <source>
        <dbReference type="Proteomes" id="UP001558613"/>
    </source>
</evidence>
<proteinExistence type="predicted"/>
<sequence length="162" mass="18146">MGSYITFLHPGCQCMPGLDDLTGVDGGCHPCGDYRQLNDVTMPDRYPVQHIQDFSACLAGKMIFSKVDLHTIRQLHSCILCTRPLKRSKQITWSEEMTKTSDNNIIWPSYLSFTTDIRHIERKSNAVADCLSRATVQVLGIDFACLASDLQSDPEVQAYTDV</sequence>
<gene>
    <name evidence="1" type="ORF">QQF64_027064</name>
</gene>
<organism evidence="1 2">
    <name type="scientific">Cirrhinus molitorella</name>
    <name type="common">mud carp</name>
    <dbReference type="NCBI Taxonomy" id="172907"/>
    <lineage>
        <taxon>Eukaryota</taxon>
        <taxon>Metazoa</taxon>
        <taxon>Chordata</taxon>
        <taxon>Craniata</taxon>
        <taxon>Vertebrata</taxon>
        <taxon>Euteleostomi</taxon>
        <taxon>Actinopterygii</taxon>
        <taxon>Neopterygii</taxon>
        <taxon>Teleostei</taxon>
        <taxon>Ostariophysi</taxon>
        <taxon>Cypriniformes</taxon>
        <taxon>Cyprinidae</taxon>
        <taxon>Labeoninae</taxon>
        <taxon>Labeonini</taxon>
        <taxon>Cirrhinus</taxon>
    </lineage>
</organism>